<evidence type="ECO:0000313" key="4">
    <source>
        <dbReference type="Proteomes" id="UP000006043"/>
    </source>
</evidence>
<feature type="non-terminal residue" evidence="3">
    <location>
        <position position="78"/>
    </location>
</feature>
<dbReference type="Pfam" id="PF04760">
    <property type="entry name" value="IF2_N"/>
    <property type="match status" value="1"/>
</dbReference>
<gene>
    <name evidence="3" type="ORF">MFORT_23577</name>
</gene>
<dbReference type="EMBL" id="ALQB01000124">
    <property type="protein sequence ID" value="EJZ08898.1"/>
    <property type="molecule type" value="Genomic_DNA"/>
</dbReference>
<dbReference type="InterPro" id="IPR006847">
    <property type="entry name" value="IF2_N"/>
</dbReference>
<reference evidence="3 4" key="1">
    <citation type="journal article" date="2012" name="J. Bacteriol.">
        <title>Complete Genome Sequence of Mycobacterium fortuitum subsp. fortuitum Type Strain DSM46621.</title>
        <authorList>
            <person name="Ho Y.S."/>
            <person name="Adroub S.A."/>
            <person name="Aleisa F."/>
            <person name="Mahmood H."/>
            <person name="Othoum G."/>
            <person name="Rashid F."/>
            <person name="Zaher M."/>
            <person name="Ali S."/>
            <person name="Bitter W."/>
            <person name="Pain A."/>
            <person name="Abdallah A.M."/>
        </authorList>
    </citation>
    <scope>NUCLEOTIDE SEQUENCE [LARGE SCALE GENOMIC DNA]</scope>
    <source>
        <strain evidence="4">DSM46621</strain>
    </source>
</reference>
<evidence type="ECO:0000256" key="1">
    <source>
        <dbReference type="SAM" id="MobiDB-lite"/>
    </source>
</evidence>
<name>K0V200_MYCFO</name>
<protein>
    <submittedName>
        <fullName evidence="3">Ribonuclease</fullName>
    </submittedName>
</protein>
<dbReference type="Gene3D" id="1.10.10.2480">
    <property type="match status" value="1"/>
</dbReference>
<proteinExistence type="predicted"/>
<dbReference type="RefSeq" id="WP_003879698.1">
    <property type="nucleotide sequence ID" value="NZ_JH814716.1"/>
</dbReference>
<dbReference type="Proteomes" id="UP000006043">
    <property type="component" value="Unassembled WGS sequence"/>
</dbReference>
<evidence type="ECO:0000313" key="3">
    <source>
        <dbReference type="EMBL" id="EJZ08898.1"/>
    </source>
</evidence>
<dbReference type="HOGENOM" id="CLU_2643865_0_0_11"/>
<feature type="region of interest" description="Disordered" evidence="1">
    <location>
        <begin position="1"/>
        <end position="20"/>
    </location>
</feature>
<sequence length="78" mass="8472">MAEDAQNDDLSTQTPQEGLPERLRVHSLARVLGTTSRRVLDALAEFDGRQRSAHSTIDKADAERVRDALALGSAEPST</sequence>
<feature type="domain" description="Translation initiation factor IF-2 N-terminal" evidence="2">
    <location>
        <begin position="20"/>
        <end position="69"/>
    </location>
</feature>
<accession>K0V200</accession>
<comment type="caution">
    <text evidence="3">The sequence shown here is derived from an EMBL/GenBank/DDBJ whole genome shotgun (WGS) entry which is preliminary data.</text>
</comment>
<dbReference type="AlphaFoldDB" id="K0V200"/>
<organism evidence="3 4">
    <name type="scientific">Mycolicibacterium fortuitum subsp. fortuitum DSM 46621 = ATCC 6841 = JCM 6387</name>
    <dbReference type="NCBI Taxonomy" id="1214102"/>
    <lineage>
        <taxon>Bacteria</taxon>
        <taxon>Bacillati</taxon>
        <taxon>Actinomycetota</taxon>
        <taxon>Actinomycetes</taxon>
        <taxon>Mycobacteriales</taxon>
        <taxon>Mycobacteriaceae</taxon>
        <taxon>Mycolicibacterium</taxon>
    </lineage>
</organism>
<evidence type="ECO:0000259" key="2">
    <source>
        <dbReference type="Pfam" id="PF04760"/>
    </source>
</evidence>